<feature type="region of interest" description="Disordered" evidence="6">
    <location>
        <begin position="1"/>
        <end position="174"/>
    </location>
</feature>
<feature type="compositionally biased region" description="Low complexity" evidence="6">
    <location>
        <begin position="86"/>
        <end position="116"/>
    </location>
</feature>
<organism evidence="9 10">
    <name type="scientific">Allosaccharopolyspora coralli</name>
    <dbReference type="NCBI Taxonomy" id="2665642"/>
    <lineage>
        <taxon>Bacteria</taxon>
        <taxon>Bacillati</taxon>
        <taxon>Actinomycetota</taxon>
        <taxon>Actinomycetes</taxon>
        <taxon>Pseudonocardiales</taxon>
        <taxon>Pseudonocardiaceae</taxon>
        <taxon>Allosaccharopolyspora</taxon>
    </lineage>
</organism>
<feature type="domain" description="RDD" evidence="8">
    <location>
        <begin position="178"/>
        <end position="303"/>
    </location>
</feature>
<feature type="compositionally biased region" description="Pro residues" evidence="6">
    <location>
        <begin position="143"/>
        <end position="159"/>
    </location>
</feature>
<feature type="transmembrane region" description="Helical" evidence="7">
    <location>
        <begin position="214"/>
        <end position="232"/>
    </location>
</feature>
<feature type="region of interest" description="Disordered" evidence="6">
    <location>
        <begin position="313"/>
        <end position="433"/>
    </location>
</feature>
<dbReference type="InterPro" id="IPR051791">
    <property type="entry name" value="Pra-immunoreactive"/>
</dbReference>
<feature type="compositionally biased region" description="Low complexity" evidence="6">
    <location>
        <begin position="338"/>
        <end position="350"/>
    </location>
</feature>
<keyword evidence="3 7" id="KW-0812">Transmembrane</keyword>
<evidence type="ECO:0000313" key="9">
    <source>
        <dbReference type="EMBL" id="QGK68786.1"/>
    </source>
</evidence>
<evidence type="ECO:0000256" key="2">
    <source>
        <dbReference type="ARBA" id="ARBA00022475"/>
    </source>
</evidence>
<evidence type="ECO:0000256" key="3">
    <source>
        <dbReference type="ARBA" id="ARBA00022692"/>
    </source>
</evidence>
<sequence length="433" mass="44909">MSSPQPPQGGPQGQPEHQGGSDPNADSTQMINPTGAPQQQPQQQPVADSTQVVPPSMQPQQPQPMYQQPGQPTPPPPQAPQGGGDSTQVVPPTMQPQQPQPMYQQPGQPSQSGGFPAQPPGPPSGGFPAQQPEPSAFDAALNPPQPPQPQPGFGPPPPQGGFGQPGMMPGGPVGQPVEWGTRALSYLIDFVAPGAVVGVLALIVSAIAGDSVGLGMGLNAILYLALLGFLIWNSGYKQGTTGQSLGRGVAKTKLISEETGQPIGFGNAFLRQIVHVVDSLPCNIGYLAPLWDEKKQTWADKIMSTLVVPADPAPQGGFPGGPGYGAPQNPGFGGPQSGGFPAQGQPQAPYGQPPQPGFDGPQSGGFPAPGQPSYGQPQQPYGQPQQQYGQPPQQPYGQPQQPYGQPPQQYGQPPQQPGGYPPPPQQYGQPPQW</sequence>
<protein>
    <submittedName>
        <fullName evidence="9">RDD family protein</fullName>
    </submittedName>
</protein>
<evidence type="ECO:0000256" key="6">
    <source>
        <dbReference type="SAM" id="MobiDB-lite"/>
    </source>
</evidence>
<reference evidence="10" key="1">
    <citation type="submission" date="2019-11" db="EMBL/GenBank/DDBJ databases">
        <title>The complete genome sequence of Saccharopolyspora sp. E2A.</title>
        <authorList>
            <person name="Zhang G."/>
        </authorList>
    </citation>
    <scope>NUCLEOTIDE SEQUENCE [LARGE SCALE GENOMIC DNA]</scope>
    <source>
        <strain evidence="10">E2A</strain>
    </source>
</reference>
<feature type="compositionally biased region" description="Gly residues" evidence="6">
    <location>
        <begin position="160"/>
        <end position="173"/>
    </location>
</feature>
<feature type="transmembrane region" description="Helical" evidence="7">
    <location>
        <begin position="186"/>
        <end position="208"/>
    </location>
</feature>
<comment type="subcellular location">
    <subcellularLocation>
        <location evidence="1">Cell membrane</location>
        <topology evidence="1">Multi-pass membrane protein</topology>
    </subcellularLocation>
</comment>
<feature type="compositionally biased region" description="Low complexity" evidence="6">
    <location>
        <begin position="37"/>
        <end position="70"/>
    </location>
</feature>
<name>A0A5Q3Q5M2_9PSEU</name>
<dbReference type="Proteomes" id="UP000371041">
    <property type="component" value="Chromosome"/>
</dbReference>
<evidence type="ECO:0000256" key="1">
    <source>
        <dbReference type="ARBA" id="ARBA00004651"/>
    </source>
</evidence>
<keyword evidence="4 7" id="KW-1133">Transmembrane helix</keyword>
<keyword evidence="2" id="KW-1003">Cell membrane</keyword>
<dbReference type="PANTHER" id="PTHR36115">
    <property type="entry name" value="PROLINE-RICH ANTIGEN HOMOLOG-RELATED"/>
    <property type="match status" value="1"/>
</dbReference>
<dbReference type="Pfam" id="PF06271">
    <property type="entry name" value="RDD"/>
    <property type="match status" value="1"/>
</dbReference>
<dbReference type="KEGG" id="sace:GIY23_03795"/>
<dbReference type="AlphaFoldDB" id="A0A5Q3Q5M2"/>
<dbReference type="PANTHER" id="PTHR36115:SF6">
    <property type="entry name" value="PROLINE-RICH ANTIGEN HOMOLOG"/>
    <property type="match status" value="1"/>
</dbReference>
<keyword evidence="5 7" id="KW-0472">Membrane</keyword>
<feature type="compositionally biased region" description="Polar residues" evidence="6">
    <location>
        <begin position="24"/>
        <end position="36"/>
    </location>
</feature>
<feature type="compositionally biased region" description="Low complexity" evidence="6">
    <location>
        <begin position="357"/>
        <end position="413"/>
    </location>
</feature>
<dbReference type="EMBL" id="CP045929">
    <property type="protein sequence ID" value="QGK68786.1"/>
    <property type="molecule type" value="Genomic_DNA"/>
</dbReference>
<keyword evidence="10" id="KW-1185">Reference proteome</keyword>
<evidence type="ECO:0000256" key="7">
    <source>
        <dbReference type="SAM" id="Phobius"/>
    </source>
</evidence>
<evidence type="ECO:0000256" key="5">
    <source>
        <dbReference type="ARBA" id="ARBA00023136"/>
    </source>
</evidence>
<dbReference type="RefSeq" id="WP_154075389.1">
    <property type="nucleotide sequence ID" value="NZ_CP045929.1"/>
</dbReference>
<evidence type="ECO:0000259" key="8">
    <source>
        <dbReference type="Pfam" id="PF06271"/>
    </source>
</evidence>
<proteinExistence type="predicted"/>
<dbReference type="InterPro" id="IPR010432">
    <property type="entry name" value="RDD"/>
</dbReference>
<dbReference type="GO" id="GO:0005886">
    <property type="term" value="C:plasma membrane"/>
    <property type="evidence" value="ECO:0007669"/>
    <property type="project" value="UniProtKB-SubCell"/>
</dbReference>
<evidence type="ECO:0000256" key="4">
    <source>
        <dbReference type="ARBA" id="ARBA00022989"/>
    </source>
</evidence>
<evidence type="ECO:0000313" key="10">
    <source>
        <dbReference type="Proteomes" id="UP000371041"/>
    </source>
</evidence>
<gene>
    <name evidence="9" type="ORF">GIY23_03795</name>
</gene>
<accession>A0A5Q3Q5M2</accession>
<feature type="compositionally biased region" description="Pro residues" evidence="6">
    <location>
        <begin position="414"/>
        <end position="425"/>
    </location>
</feature>